<protein>
    <submittedName>
        <fullName evidence="1">Uncharacterized protein</fullName>
    </submittedName>
</protein>
<keyword evidence="2" id="KW-1185">Reference proteome</keyword>
<sequence length="107" mass="12365">MDIKKIKFLAKELQNALPFGREGIVTPKEYAHALAIADELTDDYKDSYAILLDVLWPPIQRYEGTAPEFIEFNERFARSEAENKKRQVELIKSRLNQPEIDVDIDGL</sequence>
<name>Q07XK7_SHEFN</name>
<dbReference type="AlphaFoldDB" id="Q07XK7"/>
<reference evidence="1 2" key="1">
    <citation type="submission" date="2006-08" db="EMBL/GenBank/DDBJ databases">
        <title>Complete sequence of Shewanella frigidimarina NCIMB 400.</title>
        <authorList>
            <consortium name="US DOE Joint Genome Institute"/>
            <person name="Copeland A."/>
            <person name="Lucas S."/>
            <person name="Lapidus A."/>
            <person name="Barry K."/>
            <person name="Detter J.C."/>
            <person name="Glavina del Rio T."/>
            <person name="Hammon N."/>
            <person name="Israni S."/>
            <person name="Dalin E."/>
            <person name="Tice H."/>
            <person name="Pitluck S."/>
            <person name="Fredrickson J.K."/>
            <person name="Kolker E."/>
            <person name="McCuel L.A."/>
            <person name="DiChristina T."/>
            <person name="Nealson K.H."/>
            <person name="Newman D."/>
            <person name="Tiedje J.M."/>
            <person name="Zhou J."/>
            <person name="Romine M.F."/>
            <person name="Culley D.E."/>
            <person name="Serres M."/>
            <person name="Chertkov O."/>
            <person name="Brettin T."/>
            <person name="Bruce D."/>
            <person name="Han C."/>
            <person name="Tapia R."/>
            <person name="Gilna P."/>
            <person name="Schmutz J."/>
            <person name="Larimer F."/>
            <person name="Land M."/>
            <person name="Hauser L."/>
            <person name="Kyrpides N."/>
            <person name="Mikhailova N."/>
            <person name="Richardson P."/>
        </authorList>
    </citation>
    <scope>NUCLEOTIDE SEQUENCE [LARGE SCALE GENOMIC DNA]</scope>
    <source>
        <strain evidence="1 2">NCIMB 400</strain>
    </source>
</reference>
<dbReference type="HOGENOM" id="CLU_2208259_0_0_6"/>
<dbReference type="KEGG" id="sfr:Sfri_3421"/>
<dbReference type="RefSeq" id="WP_011638856.1">
    <property type="nucleotide sequence ID" value="NC_008345.1"/>
</dbReference>
<dbReference type="EMBL" id="CP000447">
    <property type="protein sequence ID" value="ABI73257.1"/>
    <property type="molecule type" value="Genomic_DNA"/>
</dbReference>
<organism evidence="1 2">
    <name type="scientific">Shewanella frigidimarina (strain NCIMB 400)</name>
    <dbReference type="NCBI Taxonomy" id="318167"/>
    <lineage>
        <taxon>Bacteria</taxon>
        <taxon>Pseudomonadati</taxon>
        <taxon>Pseudomonadota</taxon>
        <taxon>Gammaproteobacteria</taxon>
        <taxon>Alteromonadales</taxon>
        <taxon>Shewanellaceae</taxon>
        <taxon>Shewanella</taxon>
    </lineage>
</organism>
<dbReference type="Proteomes" id="UP000000684">
    <property type="component" value="Chromosome"/>
</dbReference>
<evidence type="ECO:0000313" key="2">
    <source>
        <dbReference type="Proteomes" id="UP000000684"/>
    </source>
</evidence>
<proteinExistence type="predicted"/>
<gene>
    <name evidence="1" type="ordered locus">Sfri_3421</name>
</gene>
<accession>Q07XK7</accession>
<dbReference type="GeneID" id="41838796"/>
<dbReference type="OrthoDB" id="5771335at2"/>
<evidence type="ECO:0000313" key="1">
    <source>
        <dbReference type="EMBL" id="ABI73257.1"/>
    </source>
</evidence>